<dbReference type="Proteomes" id="UP000755667">
    <property type="component" value="Unassembled WGS sequence"/>
</dbReference>
<comment type="caution">
    <text evidence="7">The sequence shown here is derived from an EMBL/GenBank/DDBJ whole genome shotgun (WGS) entry which is preliminary data.</text>
</comment>
<dbReference type="RefSeq" id="WP_085629295.1">
    <property type="nucleotide sequence ID" value="NZ_JAFBWU010000002.1"/>
</dbReference>
<dbReference type="InterPro" id="IPR036371">
    <property type="entry name" value="TPK_B1-bd_sf"/>
</dbReference>
<feature type="domain" description="Thiamin pyrophosphokinase thiamin-binding" evidence="6">
    <location>
        <begin position="130"/>
        <end position="202"/>
    </location>
</feature>
<dbReference type="Pfam" id="PF04263">
    <property type="entry name" value="TPK_catalytic"/>
    <property type="match status" value="1"/>
</dbReference>
<evidence type="ECO:0000259" key="6">
    <source>
        <dbReference type="SMART" id="SM00983"/>
    </source>
</evidence>
<evidence type="ECO:0000313" key="10">
    <source>
        <dbReference type="Proteomes" id="UP000809440"/>
    </source>
</evidence>
<dbReference type="InterPro" id="IPR006282">
    <property type="entry name" value="Thi_PPkinase"/>
</dbReference>
<dbReference type="Gene3D" id="3.40.50.10240">
    <property type="entry name" value="Thiamin pyrophosphokinase, catalytic domain"/>
    <property type="match status" value="1"/>
</dbReference>
<keyword evidence="3" id="KW-0418">Kinase</keyword>
<evidence type="ECO:0000256" key="1">
    <source>
        <dbReference type="ARBA" id="ARBA00022679"/>
    </source>
</evidence>
<dbReference type="InterPro" id="IPR007371">
    <property type="entry name" value="TPK_catalytic"/>
</dbReference>
<evidence type="ECO:0000256" key="2">
    <source>
        <dbReference type="ARBA" id="ARBA00022741"/>
    </source>
</evidence>
<organism evidence="7 9">
    <name type="scientific">Marivita cryptomonadis</name>
    <dbReference type="NCBI Taxonomy" id="505252"/>
    <lineage>
        <taxon>Bacteria</taxon>
        <taxon>Pseudomonadati</taxon>
        <taxon>Pseudomonadota</taxon>
        <taxon>Alphaproteobacteria</taxon>
        <taxon>Rhodobacterales</taxon>
        <taxon>Roseobacteraceae</taxon>
        <taxon>Marivita</taxon>
    </lineage>
</organism>
<dbReference type="PANTHER" id="PTHR41299:SF1">
    <property type="entry name" value="THIAMINE PYROPHOSPHOKINASE"/>
    <property type="match status" value="1"/>
</dbReference>
<dbReference type="GO" id="GO:0004788">
    <property type="term" value="F:thiamine diphosphokinase activity"/>
    <property type="evidence" value="ECO:0007669"/>
    <property type="project" value="UniProtKB-UniRule"/>
</dbReference>
<dbReference type="CDD" id="cd07995">
    <property type="entry name" value="TPK"/>
    <property type="match status" value="1"/>
</dbReference>
<evidence type="ECO:0000256" key="3">
    <source>
        <dbReference type="ARBA" id="ARBA00022777"/>
    </source>
</evidence>
<gene>
    <name evidence="7" type="ORF">JQX41_03275</name>
    <name evidence="8" type="ORF">JQX48_03275</name>
</gene>
<evidence type="ECO:0000256" key="5">
    <source>
        <dbReference type="NCBIfam" id="TIGR01378"/>
    </source>
</evidence>
<accession>A0A9Q2S3P6</accession>
<evidence type="ECO:0000313" key="7">
    <source>
        <dbReference type="EMBL" id="MBM2411312.1"/>
    </source>
</evidence>
<dbReference type="GO" id="GO:0006772">
    <property type="term" value="P:thiamine metabolic process"/>
    <property type="evidence" value="ECO:0007669"/>
    <property type="project" value="UniProtKB-UniRule"/>
</dbReference>
<dbReference type="GO" id="GO:0009229">
    <property type="term" value="P:thiamine diphosphate biosynthetic process"/>
    <property type="evidence" value="ECO:0007669"/>
    <property type="project" value="InterPro"/>
</dbReference>
<reference evidence="7 10" key="1">
    <citation type="submission" date="2021-01" db="EMBL/GenBank/DDBJ databases">
        <title>Diatom-associated Roseobacters Show Island Model of Population Structure.</title>
        <authorList>
            <person name="Qu L."/>
            <person name="Feng X."/>
            <person name="Chen Y."/>
            <person name="Li L."/>
            <person name="Wang X."/>
            <person name="Hu Z."/>
            <person name="Wang H."/>
            <person name="Luo H."/>
        </authorList>
    </citation>
    <scope>NUCLEOTIDE SEQUENCE</scope>
    <source>
        <strain evidence="8 10">CC28-63</strain>
        <strain evidence="7">CC28-69</strain>
    </source>
</reference>
<dbReference type="GO" id="GO:0030975">
    <property type="term" value="F:thiamine binding"/>
    <property type="evidence" value="ECO:0007669"/>
    <property type="project" value="InterPro"/>
</dbReference>
<dbReference type="PANTHER" id="PTHR41299">
    <property type="entry name" value="THIAMINE PYROPHOSPHOKINASE"/>
    <property type="match status" value="1"/>
</dbReference>
<dbReference type="SMART" id="SM00983">
    <property type="entry name" value="TPK_B1_binding"/>
    <property type="match status" value="1"/>
</dbReference>
<dbReference type="SUPFAM" id="SSF63999">
    <property type="entry name" value="Thiamin pyrophosphokinase, catalytic domain"/>
    <property type="match status" value="1"/>
</dbReference>
<evidence type="ECO:0000313" key="8">
    <source>
        <dbReference type="EMBL" id="MBM2415979.1"/>
    </source>
</evidence>
<dbReference type="InterPro" id="IPR007373">
    <property type="entry name" value="Thiamin_PyroPKinase_B1-bd"/>
</dbReference>
<dbReference type="EMBL" id="JAFBXE010000002">
    <property type="protein sequence ID" value="MBM2411312.1"/>
    <property type="molecule type" value="Genomic_DNA"/>
</dbReference>
<keyword evidence="4" id="KW-0067">ATP-binding</keyword>
<dbReference type="SUPFAM" id="SSF63862">
    <property type="entry name" value="Thiamin pyrophosphokinase, substrate-binding domain"/>
    <property type="match status" value="1"/>
</dbReference>
<dbReference type="Pfam" id="PF04265">
    <property type="entry name" value="TPK_B1_binding"/>
    <property type="match status" value="1"/>
</dbReference>
<dbReference type="GO" id="GO:0005524">
    <property type="term" value="F:ATP binding"/>
    <property type="evidence" value="ECO:0007669"/>
    <property type="project" value="UniProtKB-KW"/>
</dbReference>
<dbReference type="InterPro" id="IPR036759">
    <property type="entry name" value="TPK_catalytic_sf"/>
</dbReference>
<dbReference type="GeneID" id="62641042"/>
<protein>
    <recommendedName>
        <fullName evidence="5">Thiamine diphosphokinase</fullName>
        <ecNumber evidence="5">2.7.6.2</ecNumber>
    </recommendedName>
</protein>
<dbReference type="EC" id="2.7.6.2" evidence="5"/>
<keyword evidence="1 7" id="KW-0808">Transferase</keyword>
<evidence type="ECO:0000313" key="9">
    <source>
        <dbReference type="Proteomes" id="UP000755667"/>
    </source>
</evidence>
<proteinExistence type="predicted"/>
<name>A0A9Q2S3P6_9RHOB</name>
<sequence>MNDPIVFSQEPVLLVGGAHGDNAQLMSVLDEVKTVVAADSGADWLRKVGRLPDALIGDLDSVSAATRAAIPPEAVHLITEQDSTDFDKAIRFIAAPLVLGIGFLGGQVDHLLAAMTVMARYPDRAIVLIGEQDVVAHLPARIDLPLPAGTRVSLYPMRPVMGASTGLKWPIDGLELSPGGRVGTSNRADGHVTLTVQSPGLLIILPVSERSVLQQALVQAGGSWPAL</sequence>
<keyword evidence="10" id="KW-1185">Reference proteome</keyword>
<dbReference type="Proteomes" id="UP000809440">
    <property type="component" value="Unassembled WGS sequence"/>
</dbReference>
<dbReference type="OrthoDB" id="7057856at2"/>
<dbReference type="InterPro" id="IPR053149">
    <property type="entry name" value="TPK"/>
</dbReference>
<evidence type="ECO:0000256" key="4">
    <source>
        <dbReference type="ARBA" id="ARBA00022840"/>
    </source>
</evidence>
<keyword evidence="2" id="KW-0547">Nucleotide-binding</keyword>
<dbReference type="EMBL" id="JAFBXF010000002">
    <property type="protein sequence ID" value="MBM2415979.1"/>
    <property type="molecule type" value="Genomic_DNA"/>
</dbReference>
<dbReference type="AlphaFoldDB" id="A0A9Q2S3P6"/>
<dbReference type="GO" id="GO:0016301">
    <property type="term" value="F:kinase activity"/>
    <property type="evidence" value="ECO:0007669"/>
    <property type="project" value="UniProtKB-KW"/>
</dbReference>
<dbReference type="NCBIfam" id="TIGR01378">
    <property type="entry name" value="thi_PPkinase"/>
    <property type="match status" value="1"/>
</dbReference>